<reference evidence="1 2" key="1">
    <citation type="submission" date="2020-07" db="EMBL/GenBank/DDBJ databases">
        <title>Characterization and genome sequencing of isolate MD1, a novel member within the family Lachnospiraceae.</title>
        <authorList>
            <person name="Rettenmaier R."/>
            <person name="Di Bello L."/>
            <person name="Zinser C."/>
            <person name="Scheitz K."/>
            <person name="Liebl W."/>
            <person name="Zverlov V."/>
        </authorList>
    </citation>
    <scope>NUCLEOTIDE SEQUENCE [LARGE SCALE GENOMIC DNA]</scope>
    <source>
        <strain evidence="1 2">MD1</strain>
    </source>
</reference>
<gene>
    <name evidence="1" type="ORF">H0486_13965</name>
</gene>
<dbReference type="AlphaFoldDB" id="A0A839K472"/>
<dbReference type="Proteomes" id="UP000574276">
    <property type="component" value="Unassembled WGS sequence"/>
</dbReference>
<evidence type="ECO:0000313" key="2">
    <source>
        <dbReference type="Proteomes" id="UP000574276"/>
    </source>
</evidence>
<sequence>MIKILLCEKVFTILSYLAAKSLKFLNIISAKNIYLSELWFTVYESTENNTKFLMEYPIVEIEGDAIRSNNINRIINWFVNNSNSDQYLDLYNSCVELTYTITYHSEDVFSFYYCGRMNYGIEVPLGWGYTVNISTGKILSLSDIGVHIDDLTEQIKGEINQSNEYDLNKYITELSKQEMNFYITEDKLALFFVTSGSSGDYFIKPFKYDFKNLVPQVNEAEIDLYDYVELSEEDFLKASGLLLEERPDDYEGDYEGNNYIGYEEGIDIYYYDYEVDFIYLRKKLPGYHFLGISVGMSFKDAVEKLKKIGLVCEETEYANRYNFYLSKDEKNEEYNDYDENRRHGIGITVENDKIVEMVYY</sequence>
<evidence type="ECO:0000313" key="1">
    <source>
        <dbReference type="EMBL" id="MBB2183982.1"/>
    </source>
</evidence>
<protein>
    <submittedName>
        <fullName evidence="1">Uncharacterized protein</fullName>
    </submittedName>
</protein>
<proteinExistence type="predicted"/>
<accession>A0A839K472</accession>
<name>A0A839K472_9FIRM</name>
<dbReference type="RefSeq" id="WP_228353591.1">
    <property type="nucleotide sequence ID" value="NZ_JACEGA010000001.1"/>
</dbReference>
<organism evidence="1 2">
    <name type="scientific">Variimorphobacter saccharofermentans</name>
    <dbReference type="NCBI Taxonomy" id="2755051"/>
    <lineage>
        <taxon>Bacteria</taxon>
        <taxon>Bacillati</taxon>
        <taxon>Bacillota</taxon>
        <taxon>Clostridia</taxon>
        <taxon>Lachnospirales</taxon>
        <taxon>Lachnospiraceae</taxon>
        <taxon>Variimorphobacter</taxon>
    </lineage>
</organism>
<dbReference type="EMBL" id="JACEGA010000001">
    <property type="protein sequence ID" value="MBB2183982.1"/>
    <property type="molecule type" value="Genomic_DNA"/>
</dbReference>
<comment type="caution">
    <text evidence="1">The sequence shown here is derived from an EMBL/GenBank/DDBJ whole genome shotgun (WGS) entry which is preliminary data.</text>
</comment>
<keyword evidence="2" id="KW-1185">Reference proteome</keyword>